<organism evidence="3 4">
    <name type="scientific">Phytopseudomonas dryadis</name>
    <dbReference type="NCBI Taxonomy" id="2487520"/>
    <lineage>
        <taxon>Bacteria</taxon>
        <taxon>Pseudomonadati</taxon>
        <taxon>Pseudomonadota</taxon>
        <taxon>Gammaproteobacteria</taxon>
        <taxon>Pseudomonadales</taxon>
        <taxon>Pseudomonadaceae</taxon>
        <taxon>Phytopseudomonas</taxon>
    </lineage>
</organism>
<dbReference type="InterPro" id="IPR001387">
    <property type="entry name" value="Cro/C1-type_HTH"/>
</dbReference>
<accession>A0ABY1Z2E9</accession>
<dbReference type="InterPro" id="IPR010982">
    <property type="entry name" value="Lambda_DNA-bd_dom_sf"/>
</dbReference>
<dbReference type="PANTHER" id="PTHR46797:SF1">
    <property type="entry name" value="METHYLPHOSPHONATE SYNTHASE"/>
    <property type="match status" value="1"/>
</dbReference>
<dbReference type="EMBL" id="QJUM01000032">
    <property type="protein sequence ID" value="TBV01229.1"/>
    <property type="molecule type" value="Genomic_DNA"/>
</dbReference>
<feature type="domain" description="HTH cro/C1-type" evidence="2">
    <location>
        <begin position="9"/>
        <end position="63"/>
    </location>
</feature>
<evidence type="ECO:0000313" key="3">
    <source>
        <dbReference type="EMBL" id="TBV01229.1"/>
    </source>
</evidence>
<dbReference type="PROSITE" id="PS50943">
    <property type="entry name" value="HTH_CROC1"/>
    <property type="match status" value="1"/>
</dbReference>
<dbReference type="Gene3D" id="1.10.260.40">
    <property type="entry name" value="lambda repressor-like DNA-binding domains"/>
    <property type="match status" value="1"/>
</dbReference>
<gene>
    <name evidence="3" type="ORF">DNK34_21575</name>
</gene>
<dbReference type="Proteomes" id="UP000291334">
    <property type="component" value="Unassembled WGS sequence"/>
</dbReference>
<dbReference type="Pfam" id="PF13560">
    <property type="entry name" value="HTH_31"/>
    <property type="match status" value="1"/>
</dbReference>
<dbReference type="InterPro" id="IPR050807">
    <property type="entry name" value="TransReg_Diox_bact_type"/>
</dbReference>
<dbReference type="RefSeq" id="WP_131176930.1">
    <property type="nucleotide sequence ID" value="NZ_QJUM01000032.1"/>
</dbReference>
<name>A0ABY1Z2E9_9GAMM</name>
<dbReference type="SMART" id="SM00530">
    <property type="entry name" value="HTH_XRE"/>
    <property type="match status" value="1"/>
</dbReference>
<evidence type="ECO:0000259" key="2">
    <source>
        <dbReference type="PROSITE" id="PS50943"/>
    </source>
</evidence>
<evidence type="ECO:0000313" key="4">
    <source>
        <dbReference type="Proteomes" id="UP000291334"/>
    </source>
</evidence>
<dbReference type="CDD" id="cd00093">
    <property type="entry name" value="HTH_XRE"/>
    <property type="match status" value="1"/>
</dbReference>
<dbReference type="PANTHER" id="PTHR46797">
    <property type="entry name" value="HTH-TYPE TRANSCRIPTIONAL REGULATOR"/>
    <property type="match status" value="1"/>
</dbReference>
<comment type="caution">
    <text evidence="3">The sequence shown here is derived from an EMBL/GenBank/DDBJ whole genome shotgun (WGS) entry which is preliminary data.</text>
</comment>
<reference evidence="3 4" key="1">
    <citation type="submission" date="2018-06" db="EMBL/GenBank/DDBJ databases">
        <title>Three novel Pseudomonas species isolated from symptomatic oak.</title>
        <authorList>
            <person name="Bueno-Gonzalez V."/>
            <person name="Brady C."/>
        </authorList>
    </citation>
    <scope>NUCLEOTIDE SEQUENCE [LARGE SCALE GENOMIC DNA]</scope>
    <source>
        <strain evidence="3 4">P26B</strain>
    </source>
</reference>
<keyword evidence="1" id="KW-0238">DNA-binding</keyword>
<dbReference type="SUPFAM" id="SSF47413">
    <property type="entry name" value="lambda repressor-like DNA-binding domains"/>
    <property type="match status" value="1"/>
</dbReference>
<protein>
    <recommendedName>
        <fullName evidence="2">HTH cro/C1-type domain-containing protein</fullName>
    </recommendedName>
</protein>
<evidence type="ECO:0000256" key="1">
    <source>
        <dbReference type="ARBA" id="ARBA00023125"/>
    </source>
</evidence>
<sequence>MTDSFGEKLSRRRNELGLTLRELGDIIGISGSQISRYEAGQAKPRRKVLVRLAEALGMDPADLVEKYLVEPFSQDAIARFNQAAYEKQELRELEESDLEDYDPRQTKLVIRVEGSNGHSMGYQVEPCMPLEGGFTSPDHLQQVILDRLAPELEKLLPELRKIQLTEITLRFQEPLSKKAKIKRIMQNRRLMGQ</sequence>
<proteinExistence type="predicted"/>
<keyword evidence="4" id="KW-1185">Reference proteome</keyword>